<dbReference type="Proteomes" id="UP000190831">
    <property type="component" value="Chromosome G"/>
</dbReference>
<feature type="compositionally biased region" description="Polar residues" evidence="1">
    <location>
        <begin position="609"/>
        <end position="623"/>
    </location>
</feature>
<feature type="domain" description="PH" evidence="2">
    <location>
        <begin position="80"/>
        <end position="204"/>
    </location>
</feature>
<dbReference type="EMBL" id="LT598486">
    <property type="protein sequence ID" value="SCW03053.1"/>
    <property type="molecule type" value="Genomic_DNA"/>
</dbReference>
<feature type="region of interest" description="Disordered" evidence="1">
    <location>
        <begin position="1"/>
        <end position="61"/>
    </location>
</feature>
<reference evidence="3 4" key="1">
    <citation type="submission" date="2016-03" db="EMBL/GenBank/DDBJ databases">
        <authorList>
            <person name="Devillers H."/>
        </authorList>
    </citation>
    <scope>NUCLEOTIDE SEQUENCE [LARGE SCALE GENOMIC DNA]</scope>
    <source>
        <strain evidence="3">CBS 6772</strain>
    </source>
</reference>
<dbReference type="Gene3D" id="2.30.29.30">
    <property type="entry name" value="Pleckstrin-homology domain (PH domain)/Phosphotyrosine-binding domain (PTB)"/>
    <property type="match status" value="1"/>
</dbReference>
<dbReference type="STRING" id="4955.A0A1G4MGL4"/>
<keyword evidence="4" id="KW-1185">Reference proteome</keyword>
<feature type="compositionally biased region" description="Low complexity" evidence="1">
    <location>
        <begin position="32"/>
        <end position="45"/>
    </location>
</feature>
<feature type="region of interest" description="Disordered" evidence="1">
    <location>
        <begin position="817"/>
        <end position="1017"/>
    </location>
</feature>
<dbReference type="InterPro" id="IPR001849">
    <property type="entry name" value="PH_domain"/>
</dbReference>
<dbReference type="AlphaFoldDB" id="A0A1G4MGL4"/>
<evidence type="ECO:0000256" key="1">
    <source>
        <dbReference type="SAM" id="MobiDB-lite"/>
    </source>
</evidence>
<sequence length="1017" mass="113122">MKRLFSGAKSPTLEFLAPPKTFQNSDDKPRSRSSSFSKIFSSNESSPHRQSSLPPIDVQSSKVPPELVPIVTLLSAQAHRRYCEGVFLILKDLNSDGTPANRAWKEVYGVLIGTQLAIWDARLLAENGNNAEELMRATAKPTYVNFTDSNFRPLESKDAVLAEGKKKFENTLVVSTTLKNRYFLQFSDKEAFSEWYAAFMLSAFEFTALQEAYTGAFLSTKGAKLGDIKVILADTKFDYEDWVSVRFGAGMPWKRCYAVVSQPTKKSSKKRICGEVNFYENEKKTKKSQAMTTVTDASAVYAIYPSSPVLIDTSTMIKLEGTVSFGKKDTPKPTDIFIMPEKHYAVPGYDTIIRFLIPAMNAFQLYGRPKRLIADKTDFGSLLFGLPTLPHVHYLQVQDLLPLSNSISSKDWSALEWREQVKRILQKKLSQGYTGCGSMEGLTGALASPAIGSNELFDSTPLQTSPLLASISKFPDESNSDTNSLSNASRSGTTLRNVVMKQSNSEFKDSRSSYGNDKETPTTEYPPEPFKNIANARSFTSPSQNSFSTPRNSPRKAIPTIDIQDSNFKSFGNRPASPAPNEKSNLYVPNDKLQTRKSELSTIYDKYSQMPSGFNEPPSSSVGNHDRQRDSAGAYNEYMGSPKVKKFDISNLRDSNSTDRTEMSRTLHVRDEAKVRSNISSEHTSPSNIDEQSIRDDVLEDFYSLSQQISKMGLENKTEAKDYSVKDDIDDFNFEAISRNTIEDNVFDPDYMEQNQMLETESNFTTGEQKFQYGNESVKGSQQSIDDIRNRNPYLKSEDSLPVNNGYGRNVNGISSNYTPEALPKQRIVNPSGSPGYKQFPPATQNPAGMKHSPAYANLHVSSTSTVSKQQGNYAMPPRPPPQNAPHQNGGPYRRPAPYQGQQQMAYPPNYPHPKSPAGQQFAVQNAPARNPQYSPYHSAPYNGAPPPGGQMYGAAPPQQYVRQAVPPHQKPKHIQPITGQKINSQKPRSPMTGGFSQFMPSTANNQNPYSANPYSK</sequence>
<protein>
    <submittedName>
        <fullName evidence="3">LAFE_0G01904g1_1</fullName>
    </submittedName>
</protein>
<feature type="compositionally biased region" description="Polar residues" evidence="1">
    <location>
        <begin position="535"/>
        <end position="552"/>
    </location>
</feature>
<evidence type="ECO:0000313" key="4">
    <source>
        <dbReference type="Proteomes" id="UP000190831"/>
    </source>
</evidence>
<dbReference type="SUPFAM" id="SSF50729">
    <property type="entry name" value="PH domain-like"/>
    <property type="match status" value="1"/>
</dbReference>
<dbReference type="InterPro" id="IPR058155">
    <property type="entry name" value="Skg3/CAF120-like_PH"/>
</dbReference>
<evidence type="ECO:0000313" key="3">
    <source>
        <dbReference type="EMBL" id="SCW03053.1"/>
    </source>
</evidence>
<gene>
    <name evidence="3" type="ORF">LAFE_0G01904G</name>
</gene>
<feature type="compositionally biased region" description="Polar residues" evidence="1">
    <location>
        <begin position="860"/>
        <end position="873"/>
    </location>
</feature>
<feature type="compositionally biased region" description="Basic and acidic residues" evidence="1">
    <location>
        <begin position="506"/>
        <end position="521"/>
    </location>
</feature>
<dbReference type="OrthoDB" id="5563754at2759"/>
<proteinExistence type="predicted"/>
<dbReference type="PROSITE" id="PS50003">
    <property type="entry name" value="PH_DOMAIN"/>
    <property type="match status" value="1"/>
</dbReference>
<feature type="compositionally biased region" description="Polar residues" evidence="1">
    <location>
        <begin position="995"/>
        <end position="1017"/>
    </location>
</feature>
<feature type="compositionally biased region" description="Polar residues" evidence="1">
    <location>
        <begin position="48"/>
        <end position="61"/>
    </location>
</feature>
<evidence type="ECO:0000259" key="2">
    <source>
        <dbReference type="PROSITE" id="PS50003"/>
    </source>
</evidence>
<organism evidence="3 4">
    <name type="scientific">Lachancea fermentati</name>
    <name type="common">Zygosaccharomyces fermentati</name>
    <dbReference type="NCBI Taxonomy" id="4955"/>
    <lineage>
        <taxon>Eukaryota</taxon>
        <taxon>Fungi</taxon>
        <taxon>Dikarya</taxon>
        <taxon>Ascomycota</taxon>
        <taxon>Saccharomycotina</taxon>
        <taxon>Saccharomycetes</taxon>
        <taxon>Saccharomycetales</taxon>
        <taxon>Saccharomycetaceae</taxon>
        <taxon>Lachancea</taxon>
    </lineage>
</organism>
<dbReference type="SMART" id="SM00233">
    <property type="entry name" value="PH"/>
    <property type="match status" value="1"/>
</dbReference>
<feature type="compositionally biased region" description="Polar residues" evidence="1">
    <location>
        <begin position="978"/>
        <end position="988"/>
    </location>
</feature>
<feature type="region of interest" description="Disordered" evidence="1">
    <location>
        <begin position="609"/>
        <end position="639"/>
    </location>
</feature>
<feature type="compositionally biased region" description="Polar residues" evidence="1">
    <location>
        <begin position="480"/>
        <end position="505"/>
    </location>
</feature>
<name>A0A1G4MGL4_LACFM</name>
<dbReference type="Pfam" id="PF25381">
    <property type="entry name" value="PH_26"/>
    <property type="match status" value="1"/>
</dbReference>
<dbReference type="OMA" id="TLPHIYY"/>
<feature type="region of interest" description="Disordered" evidence="1">
    <location>
        <begin position="473"/>
        <end position="594"/>
    </location>
</feature>
<dbReference type="InterPro" id="IPR011993">
    <property type="entry name" value="PH-like_dom_sf"/>
</dbReference>
<accession>A0A1G4MGL4</accession>